<feature type="repeat" description="WD" evidence="8">
    <location>
        <begin position="188"/>
        <end position="220"/>
    </location>
</feature>
<dbReference type="PROSITE" id="PS50082">
    <property type="entry name" value="WD_REPEATS_2"/>
    <property type="match status" value="4"/>
</dbReference>
<dbReference type="Pfam" id="PF24805">
    <property type="entry name" value="EIF3I"/>
    <property type="match status" value="1"/>
</dbReference>
<dbReference type="PANTHER" id="PTHR19877:SF1">
    <property type="entry name" value="EUKARYOTIC TRANSLATION INITIATION FACTOR 3 SUBUNIT I"/>
    <property type="match status" value="1"/>
</dbReference>
<dbReference type="EMBL" id="OE000266">
    <property type="protein sequence ID" value="CAD7453145.1"/>
    <property type="molecule type" value="Genomic_DNA"/>
</dbReference>
<dbReference type="AlphaFoldDB" id="A0A7R9FGN4"/>
<evidence type="ECO:0000256" key="3">
    <source>
        <dbReference type="ARBA" id="ARBA00022574"/>
    </source>
</evidence>
<dbReference type="GO" id="GO:0003743">
    <property type="term" value="F:translation initiation factor activity"/>
    <property type="evidence" value="ECO:0007669"/>
    <property type="project" value="UniProtKB-KW"/>
</dbReference>
<evidence type="ECO:0000256" key="5">
    <source>
        <dbReference type="ARBA" id="ARBA00022917"/>
    </source>
</evidence>
<dbReference type="GO" id="GO:0003723">
    <property type="term" value="F:RNA binding"/>
    <property type="evidence" value="ECO:0007669"/>
    <property type="project" value="TreeGrafter"/>
</dbReference>
<protein>
    <recommendedName>
        <fullName evidence="7">Serine-threonine kinase receptor-associated protein</fullName>
    </recommendedName>
</protein>
<dbReference type="InterPro" id="IPR001680">
    <property type="entry name" value="WD40_rpt"/>
</dbReference>
<evidence type="ECO:0000256" key="8">
    <source>
        <dbReference type="PROSITE-ProRule" id="PRU00221"/>
    </source>
</evidence>
<dbReference type="PANTHER" id="PTHR19877">
    <property type="entry name" value="EUKARYOTIC TRANSLATION INITIATION FACTOR 3 SUBUNIT I"/>
    <property type="match status" value="1"/>
</dbReference>
<evidence type="ECO:0000313" key="9">
    <source>
        <dbReference type="EMBL" id="CAD7453145.1"/>
    </source>
</evidence>
<evidence type="ECO:0000256" key="4">
    <source>
        <dbReference type="ARBA" id="ARBA00022737"/>
    </source>
</evidence>
<organism evidence="9">
    <name type="scientific">Timema tahoe</name>
    <dbReference type="NCBI Taxonomy" id="61484"/>
    <lineage>
        <taxon>Eukaryota</taxon>
        <taxon>Metazoa</taxon>
        <taxon>Ecdysozoa</taxon>
        <taxon>Arthropoda</taxon>
        <taxon>Hexapoda</taxon>
        <taxon>Insecta</taxon>
        <taxon>Pterygota</taxon>
        <taxon>Neoptera</taxon>
        <taxon>Polyneoptera</taxon>
        <taxon>Phasmatodea</taxon>
        <taxon>Timematodea</taxon>
        <taxon>Timematoidea</taxon>
        <taxon>Timematidae</taxon>
        <taxon>Timema</taxon>
    </lineage>
</organism>
<dbReference type="Gene3D" id="2.130.10.10">
    <property type="entry name" value="YVTN repeat-like/Quinoprotein amine dehydrogenase"/>
    <property type="match status" value="1"/>
</dbReference>
<proteinExistence type="inferred from homology"/>
<evidence type="ECO:0000256" key="2">
    <source>
        <dbReference type="ARBA" id="ARBA00022540"/>
    </source>
</evidence>
<dbReference type="SMART" id="SM00320">
    <property type="entry name" value="WD40"/>
    <property type="match status" value="4"/>
</dbReference>
<dbReference type="SUPFAM" id="SSF50978">
    <property type="entry name" value="WD40 repeat-like"/>
    <property type="match status" value="1"/>
</dbReference>
<dbReference type="InterPro" id="IPR015943">
    <property type="entry name" value="WD40/YVTN_repeat-like_dom_sf"/>
</dbReference>
<evidence type="ECO:0000256" key="1">
    <source>
        <dbReference type="ARBA" id="ARBA00022490"/>
    </source>
</evidence>
<comment type="similarity">
    <text evidence="6">Belongs to the WD repeat STRAP family.</text>
</comment>
<feature type="repeat" description="WD" evidence="8">
    <location>
        <begin position="9"/>
        <end position="50"/>
    </location>
</feature>
<reference evidence="9" key="1">
    <citation type="submission" date="2020-11" db="EMBL/GenBank/DDBJ databases">
        <authorList>
            <person name="Tran Van P."/>
        </authorList>
    </citation>
    <scope>NUCLEOTIDE SEQUENCE</scope>
</reference>
<keyword evidence="4" id="KW-0677">Repeat</keyword>
<evidence type="ECO:0000256" key="7">
    <source>
        <dbReference type="ARBA" id="ARBA00040390"/>
    </source>
</evidence>
<accession>A0A7R9FGN4</accession>
<keyword evidence="3 8" id="KW-0853">WD repeat</keyword>
<keyword evidence="5" id="KW-0648">Protein biosynthesis</keyword>
<sequence>MLLQKPLMLHGHERAITQIKYNREGDLLFSSGKDQCPNVWYSLNGERLGTFDGHQGAVWSIDVNWETTRFMSGAADQYLRIWDCATGKEIGNIKANSSVRTCNFSYSGNMAVYSTDKQLGHQCEMMIIDVRNVDESLGSSEPILRIPFNESKVTSLLWGALDEIIITGHENGDISQWDLRNGKKLMAISDHAGSINDMQMNKDGTMFITASKDKTAKLFDSDSLMFLKCYKTERPVNSAAVSPIFDHIGSTTAPVQQRTCLQVEGPYEQRGDFLLRKLFLLSLLPSWNYGTFWFSISSYCWNPEGAFLSWAPDYQELLTRSIVPASLSPYIPSKVLFLPIW</sequence>
<keyword evidence="2" id="KW-0396">Initiation factor</keyword>
<dbReference type="InterPro" id="IPR036322">
    <property type="entry name" value="WD40_repeat_dom_sf"/>
</dbReference>
<dbReference type="PROSITE" id="PS50294">
    <property type="entry name" value="WD_REPEATS_REGION"/>
    <property type="match status" value="2"/>
</dbReference>
<gene>
    <name evidence="9" type="ORF">TTEB3V08_LOCUS1295</name>
</gene>
<feature type="repeat" description="WD" evidence="8">
    <location>
        <begin position="51"/>
        <end position="92"/>
    </location>
</feature>
<name>A0A7R9FGN4_9NEOP</name>
<evidence type="ECO:0000256" key="6">
    <source>
        <dbReference type="ARBA" id="ARBA00038394"/>
    </source>
</evidence>
<feature type="repeat" description="WD" evidence="8">
    <location>
        <begin position="146"/>
        <end position="187"/>
    </location>
</feature>
<dbReference type="GO" id="GO:0002183">
    <property type="term" value="P:cytoplasmic translational initiation"/>
    <property type="evidence" value="ECO:0007669"/>
    <property type="project" value="TreeGrafter"/>
</dbReference>
<keyword evidence="1" id="KW-0963">Cytoplasm</keyword>
<dbReference type="GO" id="GO:0071541">
    <property type="term" value="C:eukaryotic translation initiation factor 3 complex, eIF3m"/>
    <property type="evidence" value="ECO:0007669"/>
    <property type="project" value="TreeGrafter"/>
</dbReference>
<dbReference type="InterPro" id="IPR027525">
    <property type="entry name" value="eIF3i"/>
</dbReference>